<dbReference type="PANTHER" id="PTHR30154">
    <property type="entry name" value="LEUCINE-RESPONSIVE REGULATORY PROTEIN"/>
    <property type="match status" value="1"/>
</dbReference>
<name>A0A318T1Q1_9RHOB</name>
<dbReference type="Gene3D" id="3.30.70.920">
    <property type="match status" value="1"/>
</dbReference>
<dbReference type="InterPro" id="IPR019888">
    <property type="entry name" value="Tscrpt_reg_AsnC-like"/>
</dbReference>
<evidence type="ECO:0000313" key="6">
    <source>
        <dbReference type="EMBL" id="PYE85907.1"/>
    </source>
</evidence>
<dbReference type="SUPFAM" id="SSF54909">
    <property type="entry name" value="Dimeric alpha+beta barrel"/>
    <property type="match status" value="1"/>
</dbReference>
<evidence type="ECO:0000313" key="7">
    <source>
        <dbReference type="Proteomes" id="UP000248311"/>
    </source>
</evidence>
<dbReference type="RefSeq" id="WP_110812918.1">
    <property type="nucleotide sequence ID" value="NZ_QJTE01000001.1"/>
</dbReference>
<dbReference type="InterPro" id="IPR036390">
    <property type="entry name" value="WH_DNA-bd_sf"/>
</dbReference>
<dbReference type="InterPro" id="IPR019887">
    <property type="entry name" value="Tscrpt_reg_AsnC/Lrp_C"/>
</dbReference>
<dbReference type="AlphaFoldDB" id="A0A318T1Q1"/>
<dbReference type="EMBL" id="QJTE01000001">
    <property type="protein sequence ID" value="PYE85907.1"/>
    <property type="molecule type" value="Genomic_DNA"/>
</dbReference>
<accession>A0A318T1Q1</accession>
<dbReference type="OrthoDB" id="9802341at2"/>
<evidence type="ECO:0000256" key="2">
    <source>
        <dbReference type="ARBA" id="ARBA00023125"/>
    </source>
</evidence>
<dbReference type="InterPro" id="IPR036388">
    <property type="entry name" value="WH-like_DNA-bd_sf"/>
</dbReference>
<dbReference type="PANTHER" id="PTHR30154:SF0">
    <property type="entry name" value="LEUCINE-RESPONSIVE REGULATORY PROTEIN"/>
    <property type="match status" value="1"/>
</dbReference>
<dbReference type="SUPFAM" id="SSF46785">
    <property type="entry name" value="Winged helix' DNA-binding domain"/>
    <property type="match status" value="1"/>
</dbReference>
<dbReference type="GO" id="GO:0005829">
    <property type="term" value="C:cytosol"/>
    <property type="evidence" value="ECO:0007669"/>
    <property type="project" value="TreeGrafter"/>
</dbReference>
<dbReference type="InterPro" id="IPR019885">
    <property type="entry name" value="Tscrpt_reg_HTH_AsnC-type_CS"/>
</dbReference>
<evidence type="ECO:0000256" key="1">
    <source>
        <dbReference type="ARBA" id="ARBA00023015"/>
    </source>
</evidence>
<dbReference type="Pfam" id="PF13412">
    <property type="entry name" value="HTH_24"/>
    <property type="match status" value="1"/>
</dbReference>
<dbReference type="PROSITE" id="PS00519">
    <property type="entry name" value="HTH_ASNC_1"/>
    <property type="match status" value="1"/>
</dbReference>
<comment type="caution">
    <text evidence="6">The sequence shown here is derived from an EMBL/GenBank/DDBJ whole genome shotgun (WGS) entry which is preliminary data.</text>
</comment>
<dbReference type="PRINTS" id="PR00033">
    <property type="entry name" value="HTHASNC"/>
</dbReference>
<feature type="domain" description="HTH asnC-type" evidence="5">
    <location>
        <begin position="16"/>
        <end position="77"/>
    </location>
</feature>
<dbReference type="Proteomes" id="UP000248311">
    <property type="component" value="Unassembled WGS sequence"/>
</dbReference>
<dbReference type="Gene3D" id="1.10.10.10">
    <property type="entry name" value="Winged helix-like DNA-binding domain superfamily/Winged helix DNA-binding domain"/>
    <property type="match status" value="1"/>
</dbReference>
<proteinExistence type="predicted"/>
<evidence type="ECO:0000256" key="4">
    <source>
        <dbReference type="ARBA" id="ARBA00023163"/>
    </source>
</evidence>
<gene>
    <name evidence="6" type="ORF">DFP88_101581</name>
</gene>
<keyword evidence="7" id="KW-1185">Reference proteome</keyword>
<keyword evidence="3" id="KW-0010">Activator</keyword>
<dbReference type="InterPro" id="IPR011991">
    <property type="entry name" value="ArsR-like_HTH"/>
</dbReference>
<dbReference type="GO" id="GO:0006355">
    <property type="term" value="P:regulation of DNA-templated transcription"/>
    <property type="evidence" value="ECO:0007669"/>
    <property type="project" value="UniProtKB-ARBA"/>
</dbReference>
<dbReference type="SMART" id="SM00344">
    <property type="entry name" value="HTH_ASNC"/>
    <property type="match status" value="1"/>
</dbReference>
<dbReference type="GO" id="GO:0043565">
    <property type="term" value="F:sequence-specific DNA binding"/>
    <property type="evidence" value="ECO:0007669"/>
    <property type="project" value="InterPro"/>
</dbReference>
<sequence>MHPDASTTKQTDPLHLDRIDRRILNELMREGRISVTDLAERVGLSRTPCQARLARLQASGAIRGFRAVVDPAVLGRDHVTFVEVRLTDTSVAALEEFNAAVAEAPEIEECYMIAGGFDYLLKVRCADIRDYREILGKVISGLPHVASTSTHVSMQAVKEIGGDARP</sequence>
<organism evidence="6 7">
    <name type="scientific">Pseudoroseicyclus aestuarii</name>
    <dbReference type="NCBI Taxonomy" id="1795041"/>
    <lineage>
        <taxon>Bacteria</taxon>
        <taxon>Pseudomonadati</taxon>
        <taxon>Pseudomonadota</taxon>
        <taxon>Alphaproteobacteria</taxon>
        <taxon>Rhodobacterales</taxon>
        <taxon>Paracoccaceae</taxon>
        <taxon>Pseudoroseicyclus</taxon>
    </lineage>
</organism>
<evidence type="ECO:0000256" key="3">
    <source>
        <dbReference type="ARBA" id="ARBA00023159"/>
    </source>
</evidence>
<dbReference type="CDD" id="cd00090">
    <property type="entry name" value="HTH_ARSR"/>
    <property type="match status" value="1"/>
</dbReference>
<dbReference type="InterPro" id="IPR011008">
    <property type="entry name" value="Dimeric_a/b-barrel"/>
</dbReference>
<protein>
    <submittedName>
        <fullName evidence="6">Lrp/AsnC family leucine-responsive transcriptional regulator</fullName>
    </submittedName>
</protein>
<keyword evidence="2" id="KW-0238">DNA-binding</keyword>
<dbReference type="GO" id="GO:0043200">
    <property type="term" value="P:response to amino acid"/>
    <property type="evidence" value="ECO:0007669"/>
    <property type="project" value="TreeGrafter"/>
</dbReference>
<evidence type="ECO:0000259" key="5">
    <source>
        <dbReference type="PROSITE" id="PS50956"/>
    </source>
</evidence>
<dbReference type="InterPro" id="IPR000485">
    <property type="entry name" value="AsnC-type_HTH_dom"/>
</dbReference>
<keyword evidence="4" id="KW-0804">Transcription</keyword>
<dbReference type="Pfam" id="PF01037">
    <property type="entry name" value="AsnC_trans_reg"/>
    <property type="match status" value="1"/>
</dbReference>
<keyword evidence="1" id="KW-0805">Transcription regulation</keyword>
<reference evidence="6 7" key="1">
    <citation type="submission" date="2018-06" db="EMBL/GenBank/DDBJ databases">
        <title>Genomic Encyclopedia of Type Strains, Phase III (KMG-III): the genomes of soil and plant-associated and newly described type strains.</title>
        <authorList>
            <person name="Whitman W."/>
        </authorList>
    </citation>
    <scope>NUCLEOTIDE SEQUENCE [LARGE SCALE GENOMIC DNA]</scope>
    <source>
        <strain evidence="6 7">CECT 9025</strain>
    </source>
</reference>
<dbReference type="PROSITE" id="PS50956">
    <property type="entry name" value="HTH_ASNC_2"/>
    <property type="match status" value="1"/>
</dbReference>